<dbReference type="PANTHER" id="PTHR39188">
    <property type="entry name" value="MEMBRANE-ASSOCIATED ZINC METALLOPROTEASE M50B"/>
    <property type="match status" value="1"/>
</dbReference>
<feature type="transmembrane region" description="Helical" evidence="14">
    <location>
        <begin position="98"/>
        <end position="118"/>
    </location>
</feature>
<comment type="subcellular location">
    <subcellularLocation>
        <location evidence="1 14">Cell membrane</location>
        <topology evidence="1 14">Multi-pass membrane protein</topology>
    </subcellularLocation>
</comment>
<keyword evidence="10 14" id="KW-1133">Transmembrane helix</keyword>
<feature type="transmembrane region" description="Helical" evidence="14">
    <location>
        <begin position="45"/>
        <end position="65"/>
    </location>
</feature>
<dbReference type="Proteomes" id="UP000291301">
    <property type="component" value="Unassembled WGS sequence"/>
</dbReference>
<proteinExistence type="inferred from homology"/>
<keyword evidence="20" id="KW-1185">Reference proteome</keyword>
<evidence type="ECO:0000256" key="6">
    <source>
        <dbReference type="ARBA" id="ARBA00022723"/>
    </source>
</evidence>
<evidence type="ECO:0000256" key="13">
    <source>
        <dbReference type="ARBA" id="ARBA00023136"/>
    </source>
</evidence>
<dbReference type="EMBL" id="SJST01000004">
    <property type="protein sequence ID" value="TCD13884.1"/>
    <property type="molecule type" value="Genomic_DNA"/>
</dbReference>
<gene>
    <name evidence="19" type="ORF">E0D97_12380</name>
</gene>
<dbReference type="SUPFAM" id="SSF54631">
    <property type="entry name" value="CBS-domain pair"/>
    <property type="match status" value="1"/>
</dbReference>
<dbReference type="InterPro" id="IPR008915">
    <property type="entry name" value="Peptidase_M50"/>
</dbReference>
<dbReference type="AlphaFoldDB" id="A0A4R0PCR4"/>
<feature type="active site" evidence="15">
    <location>
        <position position="59"/>
    </location>
</feature>
<dbReference type="Pfam" id="PF02163">
    <property type="entry name" value="Peptidase_M50"/>
    <property type="match status" value="2"/>
</dbReference>
<evidence type="ECO:0000256" key="10">
    <source>
        <dbReference type="ARBA" id="ARBA00022989"/>
    </source>
</evidence>
<feature type="domain" description="CBS" evidence="18">
    <location>
        <begin position="239"/>
        <end position="296"/>
    </location>
</feature>
<keyword evidence="3 14" id="KW-1003">Cell membrane</keyword>
<accession>A0A4R0PCR4</accession>
<feature type="transmembrane region" description="Helical" evidence="14">
    <location>
        <begin position="191"/>
        <end position="217"/>
    </location>
</feature>
<keyword evidence="13 14" id="KW-0472">Membrane</keyword>
<evidence type="ECO:0000256" key="9">
    <source>
        <dbReference type="ARBA" id="ARBA00022833"/>
    </source>
</evidence>
<feature type="transmembrane region" description="Helical" evidence="14">
    <location>
        <begin position="15"/>
        <end position="33"/>
    </location>
</feature>
<dbReference type="InterPro" id="IPR046342">
    <property type="entry name" value="CBS_dom_sf"/>
</dbReference>
<evidence type="ECO:0000256" key="4">
    <source>
        <dbReference type="ARBA" id="ARBA00022670"/>
    </source>
</evidence>
<evidence type="ECO:0000256" key="12">
    <source>
        <dbReference type="ARBA" id="ARBA00023122"/>
    </source>
</evidence>
<sequence>MQWSFPVAKVAGSEIRIHLTFFLLLLWIGIAHFQSGGGAAATEGILFILAVFACVVLHELGHALAARRYGIRTPRITLLPIGGVAELERMPEKPSEEIVVAIAGPLVNVAIAAALIVFLGAWPDMAAISEIENPSFGFFARLAVVNVVLVLFNLIPAFPMDGGRVLRALLATRFPRVRATAIAARVGQITAFLFGFLGLLSGNVLLIFVAIFVYVAATSEAQATNLQDVARHVPVRDAMITRYDALGPRSTLDDAAAALLRTTQHEFPVVDGGGNLRGVLTRADMVAALQSRPRETPVLEVMTRDIPVVSEGQMLDAAFTLLQGAGVPAVGVVDREGRLVGYVTIENIGELMMVREPAPVSREGWRRDG</sequence>
<feature type="binding site" evidence="16">
    <location>
        <position position="62"/>
    </location>
    <ligand>
        <name>Zn(2+)</name>
        <dbReference type="ChEBI" id="CHEBI:29105"/>
        <note>catalytic</note>
    </ligand>
</feature>
<comment type="cofactor">
    <cofactor evidence="14 16">
        <name>Zn(2+)</name>
        <dbReference type="ChEBI" id="CHEBI:29105"/>
    </cofactor>
    <text evidence="14 16">Binds 1 zinc ion per subunit.</text>
</comment>
<dbReference type="PROSITE" id="PS51371">
    <property type="entry name" value="CBS"/>
    <property type="match status" value="2"/>
</dbReference>
<keyword evidence="6 14" id="KW-0479">Metal-binding</keyword>
<protein>
    <recommendedName>
        <fullName evidence="14">Zinc metalloprotease</fullName>
    </recommendedName>
</protein>
<dbReference type="OrthoDB" id="9781963at2"/>
<evidence type="ECO:0000256" key="8">
    <source>
        <dbReference type="ARBA" id="ARBA00022801"/>
    </source>
</evidence>
<dbReference type="GO" id="GO:0008237">
    <property type="term" value="F:metallopeptidase activity"/>
    <property type="evidence" value="ECO:0007669"/>
    <property type="project" value="UniProtKB-UniRule"/>
</dbReference>
<feature type="transmembrane region" description="Helical" evidence="14">
    <location>
        <begin position="138"/>
        <end position="158"/>
    </location>
</feature>
<dbReference type="CDD" id="cd06164">
    <property type="entry name" value="S2P-M50_SpoIVFB_CBS"/>
    <property type="match status" value="1"/>
</dbReference>
<keyword evidence="11 14" id="KW-0482">Metalloprotease</keyword>
<keyword evidence="7" id="KW-0677">Repeat</keyword>
<keyword evidence="12 17" id="KW-0129">CBS domain</keyword>
<reference evidence="19 20" key="1">
    <citation type="journal article" date="2015" name="Antonie Van Leeuwenhoek">
        <title>Oricola cellulosilytica gen. nov., sp. nov., a cellulose-degrading bacterium of the family Phyllobacteriaceae isolated from surface seashore water, and emended descriptions of Mesorhizobium loti and Phyllobacterium myrsinacearum.</title>
        <authorList>
            <person name="Hameed A."/>
            <person name="Shahina M."/>
            <person name="Lai W.A."/>
            <person name="Lin S.Y."/>
            <person name="Young L.S."/>
            <person name="Liu Y.C."/>
            <person name="Hsu Y.H."/>
            <person name="Young C.C."/>
        </authorList>
    </citation>
    <scope>NUCLEOTIDE SEQUENCE [LARGE SCALE GENOMIC DNA]</scope>
    <source>
        <strain evidence="19 20">KCTC 52183</strain>
    </source>
</reference>
<organism evidence="19 20">
    <name type="scientific">Oricola cellulosilytica</name>
    <dbReference type="NCBI Taxonomy" id="1429082"/>
    <lineage>
        <taxon>Bacteria</taxon>
        <taxon>Pseudomonadati</taxon>
        <taxon>Pseudomonadota</taxon>
        <taxon>Alphaproteobacteria</taxon>
        <taxon>Hyphomicrobiales</taxon>
        <taxon>Ahrensiaceae</taxon>
        <taxon>Oricola</taxon>
    </lineage>
</organism>
<feature type="domain" description="CBS" evidence="18">
    <location>
        <begin position="302"/>
        <end position="360"/>
    </location>
</feature>
<comment type="caution">
    <text evidence="19">The sequence shown here is derived from an EMBL/GenBank/DDBJ whole genome shotgun (WGS) entry which is preliminary data.</text>
</comment>
<comment type="similarity">
    <text evidence="2 14">Belongs to the peptidase M50B family.</text>
</comment>
<dbReference type="SMART" id="SM00116">
    <property type="entry name" value="CBS"/>
    <property type="match status" value="2"/>
</dbReference>
<evidence type="ECO:0000256" key="2">
    <source>
        <dbReference type="ARBA" id="ARBA00007931"/>
    </source>
</evidence>
<dbReference type="GO" id="GO:0006508">
    <property type="term" value="P:proteolysis"/>
    <property type="evidence" value="ECO:0007669"/>
    <property type="project" value="UniProtKB-KW"/>
</dbReference>
<evidence type="ECO:0000313" key="20">
    <source>
        <dbReference type="Proteomes" id="UP000291301"/>
    </source>
</evidence>
<evidence type="ECO:0000256" key="15">
    <source>
        <dbReference type="PIRSR" id="PIRSR006404-1"/>
    </source>
</evidence>
<evidence type="ECO:0000256" key="1">
    <source>
        <dbReference type="ARBA" id="ARBA00004651"/>
    </source>
</evidence>
<dbReference type="GO" id="GO:0046872">
    <property type="term" value="F:metal ion binding"/>
    <property type="evidence" value="ECO:0007669"/>
    <property type="project" value="UniProtKB-UniRule"/>
</dbReference>
<dbReference type="PIRSF" id="PIRSF006404">
    <property type="entry name" value="UCP006404_Pept_M50_CBS"/>
    <property type="match status" value="1"/>
</dbReference>
<evidence type="ECO:0000313" key="19">
    <source>
        <dbReference type="EMBL" id="TCD13884.1"/>
    </source>
</evidence>
<name>A0A4R0PCR4_9HYPH</name>
<dbReference type="InterPro" id="IPR000644">
    <property type="entry name" value="CBS_dom"/>
</dbReference>
<dbReference type="Gene3D" id="3.10.580.10">
    <property type="entry name" value="CBS-domain"/>
    <property type="match status" value="1"/>
</dbReference>
<evidence type="ECO:0000256" key="14">
    <source>
        <dbReference type="PIRNR" id="PIRNR006404"/>
    </source>
</evidence>
<dbReference type="InterPro" id="IPR016483">
    <property type="entry name" value="UCP006404_Pept_M50_CBS"/>
</dbReference>
<dbReference type="PANTHER" id="PTHR39188:SF3">
    <property type="entry name" value="STAGE IV SPORULATION PROTEIN FB"/>
    <property type="match status" value="1"/>
</dbReference>
<evidence type="ECO:0000259" key="18">
    <source>
        <dbReference type="PROSITE" id="PS51371"/>
    </source>
</evidence>
<evidence type="ECO:0000256" key="7">
    <source>
        <dbReference type="ARBA" id="ARBA00022737"/>
    </source>
</evidence>
<keyword evidence="9 14" id="KW-0862">Zinc</keyword>
<dbReference type="GO" id="GO:0005886">
    <property type="term" value="C:plasma membrane"/>
    <property type="evidence" value="ECO:0007669"/>
    <property type="project" value="UniProtKB-SubCell"/>
</dbReference>
<evidence type="ECO:0000256" key="16">
    <source>
        <dbReference type="PIRSR" id="PIRSR006404-2"/>
    </source>
</evidence>
<dbReference type="Pfam" id="PF00571">
    <property type="entry name" value="CBS"/>
    <property type="match status" value="2"/>
</dbReference>
<dbReference type="RefSeq" id="WP_131569340.1">
    <property type="nucleotide sequence ID" value="NZ_JAINFK010000003.1"/>
</dbReference>
<evidence type="ECO:0000256" key="3">
    <source>
        <dbReference type="ARBA" id="ARBA00022475"/>
    </source>
</evidence>
<keyword evidence="5 14" id="KW-0812">Transmembrane</keyword>
<keyword evidence="4 14" id="KW-0645">Protease</keyword>
<feature type="binding site" evidence="16">
    <location>
        <position position="58"/>
    </location>
    <ligand>
        <name>Zn(2+)</name>
        <dbReference type="ChEBI" id="CHEBI:29105"/>
        <note>catalytic</note>
    </ligand>
</feature>
<keyword evidence="8 14" id="KW-0378">Hydrolase</keyword>
<feature type="binding site" evidence="16">
    <location>
        <position position="161"/>
    </location>
    <ligand>
        <name>Zn(2+)</name>
        <dbReference type="ChEBI" id="CHEBI:29105"/>
        <note>catalytic</note>
    </ligand>
</feature>
<evidence type="ECO:0000256" key="17">
    <source>
        <dbReference type="PROSITE-ProRule" id="PRU00703"/>
    </source>
</evidence>
<evidence type="ECO:0000256" key="5">
    <source>
        <dbReference type="ARBA" id="ARBA00022692"/>
    </source>
</evidence>
<evidence type="ECO:0000256" key="11">
    <source>
        <dbReference type="ARBA" id="ARBA00023049"/>
    </source>
</evidence>